<dbReference type="AlphaFoldDB" id="A0A8T4GWE7"/>
<proteinExistence type="predicted"/>
<comment type="cofactor">
    <cofactor evidence="1">
        <name>Zn(2+)</name>
        <dbReference type="ChEBI" id="CHEBI:29105"/>
    </cofactor>
</comment>
<evidence type="ECO:0000256" key="4">
    <source>
        <dbReference type="ARBA" id="ARBA00022833"/>
    </source>
</evidence>
<evidence type="ECO:0000313" key="6">
    <source>
        <dbReference type="Proteomes" id="UP000823736"/>
    </source>
</evidence>
<dbReference type="Gene3D" id="3.40.50.10310">
    <property type="entry name" value="Creatininase"/>
    <property type="match status" value="1"/>
</dbReference>
<dbReference type="PANTHER" id="PTHR35005:SF1">
    <property type="entry name" value="2-AMINO-5-FORMYLAMINO-6-RIBOSYLAMINOPYRIMIDIN-4(3H)-ONE 5'-MONOPHOSPHATE DEFORMYLASE"/>
    <property type="match status" value="1"/>
</dbReference>
<evidence type="ECO:0000256" key="2">
    <source>
        <dbReference type="ARBA" id="ARBA00022723"/>
    </source>
</evidence>
<dbReference type="InterPro" id="IPR003785">
    <property type="entry name" value="Creatininase/forma_Hydrolase"/>
</dbReference>
<keyword evidence="6" id="KW-1185">Reference proteome</keyword>
<sequence length="244" mass="25935">MRLADATWTDVRDADADLAVLPVGSTEGHGPHAPLGTDSLAAEAIAEASADAYEKGTGESVLVAPTMPVGISEEHRAFDGTLWVSPDTFRDYVREVVESLAAGNGPDGVVLVNGHGGNVDALREVAARLTRDETALVAPFTWFEAVGEHSSDMGHAGPLETALLRHEHPELVREDRVDDARENGSERWGDWVSGVNLAYDSDQFTENGVVGDPDEGDAARGAELAELATDALVDLLEAVRERTD</sequence>
<keyword evidence="2" id="KW-0479">Metal-binding</keyword>
<dbReference type="GO" id="GO:0016811">
    <property type="term" value="F:hydrolase activity, acting on carbon-nitrogen (but not peptide) bonds, in linear amides"/>
    <property type="evidence" value="ECO:0007669"/>
    <property type="project" value="TreeGrafter"/>
</dbReference>
<dbReference type="GO" id="GO:0009231">
    <property type="term" value="P:riboflavin biosynthetic process"/>
    <property type="evidence" value="ECO:0007669"/>
    <property type="project" value="TreeGrafter"/>
</dbReference>
<dbReference type="SUPFAM" id="SSF102215">
    <property type="entry name" value="Creatininase"/>
    <property type="match status" value="1"/>
</dbReference>
<organism evidence="5 6">
    <name type="scientific">Halolamina salifodinae</name>
    <dbReference type="NCBI Taxonomy" id="1202767"/>
    <lineage>
        <taxon>Archaea</taxon>
        <taxon>Methanobacteriati</taxon>
        <taxon>Methanobacteriota</taxon>
        <taxon>Stenosarchaea group</taxon>
        <taxon>Halobacteria</taxon>
        <taxon>Halobacteriales</taxon>
        <taxon>Haloferacaceae</taxon>
    </lineage>
</organism>
<gene>
    <name evidence="5" type="ORF">J2753_000477</name>
</gene>
<dbReference type="RefSeq" id="WP_209490092.1">
    <property type="nucleotide sequence ID" value="NZ_JAGGLC010000001.1"/>
</dbReference>
<accession>A0A8T4GWE7</accession>
<dbReference type="Proteomes" id="UP000823736">
    <property type="component" value="Unassembled WGS sequence"/>
</dbReference>
<evidence type="ECO:0000256" key="1">
    <source>
        <dbReference type="ARBA" id="ARBA00001947"/>
    </source>
</evidence>
<dbReference type="OrthoDB" id="46121at2157"/>
<dbReference type="GO" id="GO:0047789">
    <property type="term" value="F:creatininase activity"/>
    <property type="evidence" value="ECO:0007669"/>
    <property type="project" value="UniProtKB-EC"/>
</dbReference>
<keyword evidence="4" id="KW-0862">Zinc</keyword>
<reference evidence="5" key="1">
    <citation type="submission" date="2021-03" db="EMBL/GenBank/DDBJ databases">
        <title>Genomic Encyclopedia of Type Strains, Phase IV (KMG-IV): sequencing the most valuable type-strain genomes for metagenomic binning, comparative biology and taxonomic classification.</title>
        <authorList>
            <person name="Goeker M."/>
        </authorList>
    </citation>
    <scope>NUCLEOTIDE SEQUENCE</scope>
    <source>
        <strain evidence="5">DSM 26232</strain>
    </source>
</reference>
<comment type="caution">
    <text evidence="5">The sequence shown here is derived from an EMBL/GenBank/DDBJ whole genome shotgun (WGS) entry which is preliminary data.</text>
</comment>
<dbReference type="Pfam" id="PF02633">
    <property type="entry name" value="Creatininase"/>
    <property type="match status" value="1"/>
</dbReference>
<keyword evidence="3 5" id="KW-0378">Hydrolase</keyword>
<dbReference type="InterPro" id="IPR024087">
    <property type="entry name" value="Creatininase-like_sf"/>
</dbReference>
<protein>
    <submittedName>
        <fullName evidence="5">Creatinine amidohydrolase</fullName>
        <ecNumber evidence="5">3.5.2.10</ecNumber>
    </submittedName>
</protein>
<dbReference type="EC" id="3.5.2.10" evidence="5"/>
<evidence type="ECO:0000313" key="5">
    <source>
        <dbReference type="EMBL" id="MBP1986004.1"/>
    </source>
</evidence>
<name>A0A8T4GWE7_9EURY</name>
<dbReference type="GO" id="GO:0046872">
    <property type="term" value="F:metal ion binding"/>
    <property type="evidence" value="ECO:0007669"/>
    <property type="project" value="UniProtKB-KW"/>
</dbReference>
<evidence type="ECO:0000256" key="3">
    <source>
        <dbReference type="ARBA" id="ARBA00022801"/>
    </source>
</evidence>
<dbReference type="EMBL" id="JAGGLC010000001">
    <property type="protein sequence ID" value="MBP1986004.1"/>
    <property type="molecule type" value="Genomic_DNA"/>
</dbReference>
<dbReference type="PANTHER" id="PTHR35005">
    <property type="entry name" value="3-DEHYDRO-SCYLLO-INOSOSE HYDROLASE"/>
    <property type="match status" value="1"/>
</dbReference>